<comment type="caution">
    <text evidence="1">The sequence shown here is derived from an EMBL/GenBank/DDBJ whole genome shotgun (WGS) entry which is preliminary data.</text>
</comment>
<dbReference type="Gene3D" id="1.10.10.10">
    <property type="entry name" value="Winged helix-like DNA-binding domain superfamily/Winged helix DNA-binding domain"/>
    <property type="match status" value="1"/>
</dbReference>
<dbReference type="InterPro" id="IPR036388">
    <property type="entry name" value="WH-like_DNA-bd_sf"/>
</dbReference>
<dbReference type="SUPFAM" id="SSF46785">
    <property type="entry name" value="Winged helix' DNA-binding domain"/>
    <property type="match status" value="1"/>
</dbReference>
<evidence type="ECO:0000313" key="1">
    <source>
        <dbReference type="EMBL" id="GBF08962.1"/>
    </source>
</evidence>
<protein>
    <submittedName>
        <fullName evidence="1">Uncharacterized protein</fullName>
    </submittedName>
</protein>
<proteinExistence type="predicted"/>
<dbReference type="EMBL" id="BDMD01000037">
    <property type="protein sequence ID" value="GBF08962.1"/>
    <property type="molecule type" value="Genomic_DNA"/>
</dbReference>
<sequence>MKYEVVIDIVRKLGIISWSPGAKAGHEPGYGEEGVDYDEILARLQLTKTEVDSMKNIVLAEINRFYDRMLDAARRRDYDALHINAAEIVLKKRILKALTMYSRLIELAIVRIQDARSIESLAKALAPLEFAMRAMDEYLAATSPEIAARLTSIVQSTERVVRSTALTVNNIPVPAATVEIDPEIKREIRRVLSEVSKEVDDLVPDPERIMGGRGGGEDEIDQKVYEYVKRSGGVVRISKIAAELGVEKEDIIKSLRRLQQKGLIRIASGREAAHS</sequence>
<dbReference type="InterPro" id="IPR036390">
    <property type="entry name" value="WH_DNA-bd_sf"/>
</dbReference>
<gene>
    <name evidence="1" type="ORF">apy_06870</name>
</gene>
<accession>A0A401H9D5</accession>
<dbReference type="Proteomes" id="UP000291213">
    <property type="component" value="Unassembled WGS sequence"/>
</dbReference>
<dbReference type="AlphaFoldDB" id="A0A401H9D5"/>
<name>A0A401H9D5_AERPX</name>
<evidence type="ECO:0000313" key="2">
    <source>
        <dbReference type="Proteomes" id="UP000291213"/>
    </source>
</evidence>
<organism evidence="1 2">
    <name type="scientific">Aeropyrum pernix</name>
    <dbReference type="NCBI Taxonomy" id="56636"/>
    <lineage>
        <taxon>Archaea</taxon>
        <taxon>Thermoproteota</taxon>
        <taxon>Thermoprotei</taxon>
        <taxon>Desulfurococcales</taxon>
        <taxon>Desulfurococcaceae</taxon>
        <taxon>Aeropyrum</taxon>
    </lineage>
</organism>
<reference evidence="1 2" key="1">
    <citation type="submission" date="2017-02" db="EMBL/GenBank/DDBJ databases">
        <title>isolation and characterization of a novel temperate virus Aeropyrum globular virus 1 infecting hyperthermophilic archaeon Aeropyrum.</title>
        <authorList>
            <person name="Yumiya M."/>
            <person name="Yoshida T."/>
            <person name="Sako Y."/>
        </authorList>
    </citation>
    <scope>NUCLEOTIDE SEQUENCE [LARGE SCALE GENOMIC DNA]</scope>
    <source>
        <strain evidence="1 2">YK1-12-2013</strain>
    </source>
</reference>